<protein>
    <submittedName>
        <fullName evidence="1">Uncharacterized protein</fullName>
    </submittedName>
</protein>
<reference evidence="1" key="1">
    <citation type="submission" date="2014-09" db="EMBL/GenBank/DDBJ databases">
        <authorList>
            <person name="Magalhaes I.L.F."/>
            <person name="Oliveira U."/>
            <person name="Santos F.R."/>
            <person name="Vidigal T.H.D.A."/>
            <person name="Brescovit A.D."/>
            <person name="Santos A.J."/>
        </authorList>
    </citation>
    <scope>NUCLEOTIDE SEQUENCE</scope>
    <source>
        <tissue evidence="1">Shoot tissue taken approximately 20 cm above the soil surface</tissue>
    </source>
</reference>
<dbReference type="AlphaFoldDB" id="A0A0A8Z8F9"/>
<accession>A0A0A8Z8F9</accession>
<sequence>MTYHTLTFWNSGTVTPENFQTVWTSQFVTVGTCLHQRCYMICKLLVFS</sequence>
<proteinExistence type="predicted"/>
<name>A0A0A8Z8F9_ARUDO</name>
<evidence type="ECO:0000313" key="1">
    <source>
        <dbReference type="EMBL" id="JAD31117.1"/>
    </source>
</evidence>
<dbReference type="EMBL" id="GBRH01266778">
    <property type="protein sequence ID" value="JAD31117.1"/>
    <property type="molecule type" value="Transcribed_RNA"/>
</dbReference>
<organism evidence="1">
    <name type="scientific">Arundo donax</name>
    <name type="common">Giant reed</name>
    <name type="synonym">Donax arundinaceus</name>
    <dbReference type="NCBI Taxonomy" id="35708"/>
    <lineage>
        <taxon>Eukaryota</taxon>
        <taxon>Viridiplantae</taxon>
        <taxon>Streptophyta</taxon>
        <taxon>Embryophyta</taxon>
        <taxon>Tracheophyta</taxon>
        <taxon>Spermatophyta</taxon>
        <taxon>Magnoliopsida</taxon>
        <taxon>Liliopsida</taxon>
        <taxon>Poales</taxon>
        <taxon>Poaceae</taxon>
        <taxon>PACMAD clade</taxon>
        <taxon>Arundinoideae</taxon>
        <taxon>Arundineae</taxon>
        <taxon>Arundo</taxon>
    </lineage>
</organism>
<reference evidence="1" key="2">
    <citation type="journal article" date="2015" name="Data Brief">
        <title>Shoot transcriptome of the giant reed, Arundo donax.</title>
        <authorList>
            <person name="Barrero R.A."/>
            <person name="Guerrero F.D."/>
            <person name="Moolhuijzen P."/>
            <person name="Goolsby J.A."/>
            <person name="Tidwell J."/>
            <person name="Bellgard S.E."/>
            <person name="Bellgard M.I."/>
        </authorList>
    </citation>
    <scope>NUCLEOTIDE SEQUENCE</scope>
    <source>
        <tissue evidence="1">Shoot tissue taken approximately 20 cm above the soil surface</tissue>
    </source>
</reference>